<dbReference type="Proteomes" id="UP001239994">
    <property type="component" value="Unassembled WGS sequence"/>
</dbReference>
<comment type="caution">
    <text evidence="1">The sequence shown here is derived from an EMBL/GenBank/DDBJ whole genome shotgun (WGS) entry which is preliminary data.</text>
</comment>
<dbReference type="EMBL" id="JAROKS010000023">
    <property type="protein sequence ID" value="KAK1787652.1"/>
    <property type="molecule type" value="Genomic_DNA"/>
</dbReference>
<organism evidence="1 2">
    <name type="scientific">Electrophorus voltai</name>
    <dbReference type="NCBI Taxonomy" id="2609070"/>
    <lineage>
        <taxon>Eukaryota</taxon>
        <taxon>Metazoa</taxon>
        <taxon>Chordata</taxon>
        <taxon>Craniata</taxon>
        <taxon>Vertebrata</taxon>
        <taxon>Euteleostomi</taxon>
        <taxon>Actinopterygii</taxon>
        <taxon>Neopterygii</taxon>
        <taxon>Teleostei</taxon>
        <taxon>Ostariophysi</taxon>
        <taxon>Gymnotiformes</taxon>
        <taxon>Gymnotoidei</taxon>
        <taxon>Gymnotidae</taxon>
        <taxon>Electrophorus</taxon>
    </lineage>
</organism>
<protein>
    <submittedName>
        <fullName evidence="1">Uncharacterized protein</fullName>
    </submittedName>
</protein>
<evidence type="ECO:0000313" key="1">
    <source>
        <dbReference type="EMBL" id="KAK1787652.1"/>
    </source>
</evidence>
<sequence length="74" mass="8404">MSELSQRWCVQYPTNEETQILRQPGKKKDESKMAAKALATSPHFFCLVTMLRGGVTGRLELGFFFSAGFRICEE</sequence>
<gene>
    <name evidence="1" type="ORF">P4O66_016141</name>
</gene>
<accession>A0AAD9DQ14</accession>
<proteinExistence type="predicted"/>
<dbReference type="AlphaFoldDB" id="A0AAD9DQ14"/>
<keyword evidence="2" id="KW-1185">Reference proteome</keyword>
<evidence type="ECO:0000313" key="2">
    <source>
        <dbReference type="Proteomes" id="UP001239994"/>
    </source>
</evidence>
<feature type="non-terminal residue" evidence="1">
    <location>
        <position position="1"/>
    </location>
</feature>
<name>A0AAD9DQ14_9TELE</name>
<reference evidence="1" key="1">
    <citation type="submission" date="2023-03" db="EMBL/GenBank/DDBJ databases">
        <title>Electrophorus voltai genome.</title>
        <authorList>
            <person name="Bian C."/>
        </authorList>
    </citation>
    <scope>NUCLEOTIDE SEQUENCE</scope>
    <source>
        <strain evidence="1">CB-2022</strain>
        <tissue evidence="1">Muscle</tissue>
    </source>
</reference>